<dbReference type="SUPFAM" id="SSF46785">
    <property type="entry name" value="Winged helix' DNA-binding domain"/>
    <property type="match status" value="1"/>
</dbReference>
<dbReference type="SUPFAM" id="SSF100950">
    <property type="entry name" value="NagB/RpiA/CoA transferase-like"/>
    <property type="match status" value="1"/>
</dbReference>
<dbReference type="InterPro" id="IPR036388">
    <property type="entry name" value="WH-like_DNA-bd_sf"/>
</dbReference>
<dbReference type="Proteomes" id="UP000287239">
    <property type="component" value="Unassembled WGS sequence"/>
</dbReference>
<dbReference type="OrthoDB" id="9798651at2"/>
<dbReference type="SMART" id="SM00420">
    <property type="entry name" value="HTH_DEOR"/>
    <property type="match status" value="1"/>
</dbReference>
<sequence>MLPEERRIQILNLLKKNHFLSTKELSQQLYSSPATIRRDLSVLAQNGQISRTRGGAMYLGEQRYELPFLYRERNNENLKEYISELALAHIQEGQSLFLDSSSTVFKLAKKLNQFDNLKILTNGNLTSYILGIQTNHDIYTVGGRVRNKESSITGVMACDSIRSFSADVAIVSCRGFSSQGGSDATEEEAQVKQAFFKQAKKIILLADSSKIDSDYFYLSIPFDKIDMLITDQPLPDHINLLVAEHNVEVIY</sequence>
<keyword evidence="1" id="KW-0805">Transcription regulation</keyword>
<dbReference type="RefSeq" id="WP_126778614.1">
    <property type="nucleotide sequence ID" value="NZ_NGJU01000004.1"/>
</dbReference>
<dbReference type="GO" id="GO:0003700">
    <property type="term" value="F:DNA-binding transcription factor activity"/>
    <property type="evidence" value="ECO:0007669"/>
    <property type="project" value="InterPro"/>
</dbReference>
<organism evidence="5 6">
    <name type="scientific">Vagococcus salmoninarum</name>
    <dbReference type="NCBI Taxonomy" id="2739"/>
    <lineage>
        <taxon>Bacteria</taxon>
        <taxon>Bacillati</taxon>
        <taxon>Bacillota</taxon>
        <taxon>Bacilli</taxon>
        <taxon>Lactobacillales</taxon>
        <taxon>Enterococcaceae</taxon>
        <taxon>Vagococcus</taxon>
    </lineage>
</organism>
<proteinExistence type="predicted"/>
<dbReference type="InterPro" id="IPR037171">
    <property type="entry name" value="NagB/RpiA_transferase-like"/>
</dbReference>
<dbReference type="InterPro" id="IPR001034">
    <property type="entry name" value="DeoR_HTH"/>
</dbReference>
<evidence type="ECO:0000256" key="3">
    <source>
        <dbReference type="ARBA" id="ARBA00023163"/>
    </source>
</evidence>
<dbReference type="Pfam" id="PF08220">
    <property type="entry name" value="HTH_DeoR"/>
    <property type="match status" value="1"/>
</dbReference>
<dbReference type="PROSITE" id="PS00894">
    <property type="entry name" value="HTH_DEOR_1"/>
    <property type="match status" value="1"/>
</dbReference>
<gene>
    <name evidence="5" type="ORF">CBF35_03560</name>
</gene>
<evidence type="ECO:0000256" key="1">
    <source>
        <dbReference type="ARBA" id="ARBA00023015"/>
    </source>
</evidence>
<dbReference type="GeneID" id="98567434"/>
<dbReference type="GO" id="GO:0003677">
    <property type="term" value="F:DNA binding"/>
    <property type="evidence" value="ECO:0007669"/>
    <property type="project" value="UniProtKB-KW"/>
</dbReference>
<dbReference type="Gene3D" id="1.10.10.10">
    <property type="entry name" value="Winged helix-like DNA-binding domain superfamily/Winged helix DNA-binding domain"/>
    <property type="match status" value="1"/>
</dbReference>
<dbReference type="EMBL" id="NGJU01000004">
    <property type="protein sequence ID" value="RST97014.1"/>
    <property type="molecule type" value="Genomic_DNA"/>
</dbReference>
<dbReference type="SMART" id="SM01134">
    <property type="entry name" value="DeoRC"/>
    <property type="match status" value="1"/>
</dbReference>
<dbReference type="PROSITE" id="PS51000">
    <property type="entry name" value="HTH_DEOR_2"/>
    <property type="match status" value="1"/>
</dbReference>
<evidence type="ECO:0000313" key="5">
    <source>
        <dbReference type="EMBL" id="RST97014.1"/>
    </source>
</evidence>
<dbReference type="PANTHER" id="PTHR30363">
    <property type="entry name" value="HTH-TYPE TRANSCRIPTIONAL REGULATOR SRLR-RELATED"/>
    <property type="match status" value="1"/>
</dbReference>
<evidence type="ECO:0000256" key="2">
    <source>
        <dbReference type="ARBA" id="ARBA00023125"/>
    </source>
</evidence>
<dbReference type="InterPro" id="IPR014036">
    <property type="entry name" value="DeoR-like_C"/>
</dbReference>
<dbReference type="InterPro" id="IPR050313">
    <property type="entry name" value="Carb_Metab_HTH_regulators"/>
</dbReference>
<accession>A0A429ZTM9</accession>
<evidence type="ECO:0000259" key="4">
    <source>
        <dbReference type="PROSITE" id="PS51000"/>
    </source>
</evidence>
<feature type="domain" description="HTH deoR-type" evidence="4">
    <location>
        <begin position="3"/>
        <end position="58"/>
    </location>
</feature>
<dbReference type="AlphaFoldDB" id="A0A429ZTM9"/>
<protein>
    <recommendedName>
        <fullName evidence="4">HTH deoR-type domain-containing protein</fullName>
    </recommendedName>
</protein>
<reference evidence="5 6" key="1">
    <citation type="submission" date="2017-05" db="EMBL/GenBank/DDBJ databases">
        <title>Vagococcus spp. assemblies.</title>
        <authorList>
            <person name="Gulvik C.A."/>
        </authorList>
    </citation>
    <scope>NUCLEOTIDE SEQUENCE [LARGE SCALE GENOMIC DNA]</scope>
    <source>
        <strain evidence="5 6">NCFB 2777</strain>
    </source>
</reference>
<keyword evidence="2" id="KW-0238">DNA-binding</keyword>
<dbReference type="PANTHER" id="PTHR30363:SF44">
    <property type="entry name" value="AGA OPERON TRANSCRIPTIONAL REPRESSOR-RELATED"/>
    <property type="match status" value="1"/>
</dbReference>
<dbReference type="InterPro" id="IPR018356">
    <property type="entry name" value="Tscrpt_reg_HTH_DeoR_CS"/>
</dbReference>
<keyword evidence="6" id="KW-1185">Reference proteome</keyword>
<dbReference type="Pfam" id="PF00455">
    <property type="entry name" value="DeoRC"/>
    <property type="match status" value="1"/>
</dbReference>
<keyword evidence="3" id="KW-0804">Transcription</keyword>
<dbReference type="PRINTS" id="PR00037">
    <property type="entry name" value="HTHLACR"/>
</dbReference>
<name>A0A429ZTM9_9ENTE</name>
<dbReference type="InterPro" id="IPR036390">
    <property type="entry name" value="WH_DNA-bd_sf"/>
</dbReference>
<comment type="caution">
    <text evidence="5">The sequence shown here is derived from an EMBL/GenBank/DDBJ whole genome shotgun (WGS) entry which is preliminary data.</text>
</comment>
<evidence type="ECO:0000313" key="6">
    <source>
        <dbReference type="Proteomes" id="UP000287239"/>
    </source>
</evidence>
<dbReference type="Gene3D" id="3.40.50.1360">
    <property type="match status" value="1"/>
</dbReference>